<dbReference type="AlphaFoldDB" id="A0A9X1X033"/>
<dbReference type="Proteomes" id="UP001139450">
    <property type="component" value="Unassembled WGS sequence"/>
</dbReference>
<organism evidence="1 2">
    <name type="scientific">Mucilaginibacter straminoryzae</name>
    <dbReference type="NCBI Taxonomy" id="2932774"/>
    <lineage>
        <taxon>Bacteria</taxon>
        <taxon>Pseudomonadati</taxon>
        <taxon>Bacteroidota</taxon>
        <taxon>Sphingobacteriia</taxon>
        <taxon>Sphingobacteriales</taxon>
        <taxon>Sphingobacteriaceae</taxon>
        <taxon>Mucilaginibacter</taxon>
    </lineage>
</organism>
<gene>
    <name evidence="1" type="ORF">MUY27_00485</name>
</gene>
<dbReference type="RefSeq" id="WP_245127997.1">
    <property type="nucleotide sequence ID" value="NZ_JALJEJ010000001.1"/>
</dbReference>
<name>A0A9X1X033_9SPHI</name>
<dbReference type="EMBL" id="JALJEJ010000001">
    <property type="protein sequence ID" value="MCJ8208161.1"/>
    <property type="molecule type" value="Genomic_DNA"/>
</dbReference>
<evidence type="ECO:0000313" key="2">
    <source>
        <dbReference type="Proteomes" id="UP001139450"/>
    </source>
</evidence>
<keyword evidence="2" id="KW-1185">Reference proteome</keyword>
<sequence length="82" mass="9227">METLVIKVDNEQDADALIVQLSKLGYSDNVIRTKEALISDHIKPGEPLADETLNQLLDESEEDTAEFDLKTVEQFHTSRLKA</sequence>
<accession>A0A9X1X033</accession>
<protein>
    <submittedName>
        <fullName evidence="1">Uncharacterized protein</fullName>
    </submittedName>
</protein>
<proteinExistence type="predicted"/>
<evidence type="ECO:0000313" key="1">
    <source>
        <dbReference type="EMBL" id="MCJ8208161.1"/>
    </source>
</evidence>
<comment type="caution">
    <text evidence="1">The sequence shown here is derived from an EMBL/GenBank/DDBJ whole genome shotgun (WGS) entry which is preliminary data.</text>
</comment>
<reference evidence="1" key="1">
    <citation type="submission" date="2022-04" db="EMBL/GenBank/DDBJ databases">
        <title>Mucilaginibacter sp. RS28 isolated from freshwater.</title>
        <authorList>
            <person name="Ko S.-R."/>
        </authorList>
    </citation>
    <scope>NUCLEOTIDE SEQUENCE</scope>
    <source>
        <strain evidence="1">RS28</strain>
    </source>
</reference>